<dbReference type="GO" id="GO:0071949">
    <property type="term" value="F:FAD binding"/>
    <property type="evidence" value="ECO:0007669"/>
    <property type="project" value="InterPro"/>
</dbReference>
<dbReference type="PROSITE" id="PS51387">
    <property type="entry name" value="FAD_PCMH"/>
    <property type="match status" value="1"/>
</dbReference>
<comment type="similarity">
    <text evidence="2">Belongs to the oxygen-dependent FAD-linked oxidoreductase family.</text>
</comment>
<dbReference type="Pfam" id="PF01565">
    <property type="entry name" value="FAD_binding_4"/>
    <property type="match status" value="1"/>
</dbReference>
<keyword evidence="3" id="KW-0285">Flavoprotein</keyword>
<organism evidence="7 8">
    <name type="scientific">Paraburkholderia panacisoli</name>
    <dbReference type="NCBI Taxonomy" id="2603818"/>
    <lineage>
        <taxon>Bacteria</taxon>
        <taxon>Pseudomonadati</taxon>
        <taxon>Pseudomonadota</taxon>
        <taxon>Betaproteobacteria</taxon>
        <taxon>Burkholderiales</taxon>
        <taxon>Burkholderiaceae</taxon>
        <taxon>Paraburkholderia</taxon>
    </lineage>
</organism>
<gene>
    <name evidence="7" type="ORF">FVF58_21255</name>
</gene>
<dbReference type="RefSeq" id="WP_149671810.1">
    <property type="nucleotide sequence ID" value="NZ_VTUZ01000013.1"/>
</dbReference>
<evidence type="ECO:0000313" key="8">
    <source>
        <dbReference type="Proteomes" id="UP000325273"/>
    </source>
</evidence>
<evidence type="ECO:0000259" key="6">
    <source>
        <dbReference type="PROSITE" id="PS51387"/>
    </source>
</evidence>
<dbReference type="InterPro" id="IPR012951">
    <property type="entry name" value="BBE"/>
</dbReference>
<reference evidence="7 8" key="1">
    <citation type="submission" date="2019-08" db="EMBL/GenBank/DDBJ databases">
        <title>Paraburkholderia sp. DCY113.</title>
        <authorList>
            <person name="Kang J."/>
        </authorList>
    </citation>
    <scope>NUCLEOTIDE SEQUENCE [LARGE SCALE GENOMIC DNA]</scope>
    <source>
        <strain evidence="7 8">DCY113</strain>
    </source>
</reference>
<dbReference type="Proteomes" id="UP000325273">
    <property type="component" value="Unassembled WGS sequence"/>
</dbReference>
<dbReference type="AlphaFoldDB" id="A0A5B0H3S0"/>
<protein>
    <submittedName>
        <fullName evidence="7">FAD-binding oxidoreductase</fullName>
    </submittedName>
</protein>
<dbReference type="InterPro" id="IPR050416">
    <property type="entry name" value="FAD-linked_Oxidoreductase"/>
</dbReference>
<evidence type="ECO:0000256" key="4">
    <source>
        <dbReference type="ARBA" id="ARBA00022827"/>
    </source>
</evidence>
<comment type="caution">
    <text evidence="7">The sequence shown here is derived from an EMBL/GenBank/DDBJ whole genome shotgun (WGS) entry which is preliminary data.</text>
</comment>
<dbReference type="Gene3D" id="3.30.465.10">
    <property type="match status" value="2"/>
</dbReference>
<accession>A0A5B0H3S0</accession>
<keyword evidence="8" id="KW-1185">Reference proteome</keyword>
<dbReference type="SUPFAM" id="SSF56176">
    <property type="entry name" value="FAD-binding/transporter-associated domain-like"/>
    <property type="match status" value="1"/>
</dbReference>
<dbReference type="InterPro" id="IPR016166">
    <property type="entry name" value="FAD-bd_PCMH"/>
</dbReference>
<keyword evidence="5" id="KW-0560">Oxidoreductase</keyword>
<sequence>MKSSNKDMSSKRRRLLQCAVGITFSYGARKQMLASAQAPASGTLARVRPGEPGWPSETQWNELSQQVGGALVKVQSPLATCLKSPDSDECRQLFKELKNPYFLGDELGLTQSLGWVDAWISMPSVYAVAARNTNDVVAAVDFARRHNMRLVVKGGGHSYQGTSNAPDSLLIWTRKINGITLQDAFVGEGCEGHTPPVRAVTVGAGALWAHVYDAVTTHAGGYVQGGGCMTVGVAGLIQSGGFGSFSKAYGLAAGSLLEAEVVTADGAVRIANACTNPDLFWGLKGGGGGSLGVVTRLTLRVHELPETFGAVNMTVKAASAPAFHRLIGLIVDFYQQNLLNPHWGEQITLRHDNVLKIAMVFQGLSRGEAQAVWRPFMDTVARTPDDFKVEFSPFKIVATSARDFWAPTMFKRLLGFVSTDDRPGAPKDNVFWSGNRGEAGQVLHGYESAWLPAALLQDDRRQALADTLFAATRQWSVTLHVNKGLAGAPDEAIAAARNTATNPAALDAFALLIAAAEGPPAYPGIQGHEPDTELARWNARAIGHAMDEVRKLVPQPGSYLAESDFFDAQWQRSFWGSNYSRLLAVKDRYDPDGLFFVHHGVGSERWSPDGFTRFG</sequence>
<dbReference type="PANTHER" id="PTHR42973:SF39">
    <property type="entry name" value="FAD-BINDING PCMH-TYPE DOMAIN-CONTAINING PROTEIN"/>
    <property type="match status" value="1"/>
</dbReference>
<dbReference type="Pfam" id="PF08031">
    <property type="entry name" value="BBE"/>
    <property type="match status" value="1"/>
</dbReference>
<proteinExistence type="inferred from homology"/>
<evidence type="ECO:0000256" key="2">
    <source>
        <dbReference type="ARBA" id="ARBA00005466"/>
    </source>
</evidence>
<dbReference type="PANTHER" id="PTHR42973">
    <property type="entry name" value="BINDING OXIDOREDUCTASE, PUTATIVE (AFU_ORTHOLOGUE AFUA_1G17690)-RELATED"/>
    <property type="match status" value="1"/>
</dbReference>
<dbReference type="EMBL" id="VTUZ01000013">
    <property type="protein sequence ID" value="KAA1009806.1"/>
    <property type="molecule type" value="Genomic_DNA"/>
</dbReference>
<dbReference type="InterPro" id="IPR006094">
    <property type="entry name" value="Oxid_FAD_bind_N"/>
</dbReference>
<dbReference type="InterPro" id="IPR036318">
    <property type="entry name" value="FAD-bd_PCMH-like_sf"/>
</dbReference>
<keyword evidence="4" id="KW-0274">FAD</keyword>
<comment type="cofactor">
    <cofactor evidence="1">
        <name>FAD</name>
        <dbReference type="ChEBI" id="CHEBI:57692"/>
    </cofactor>
</comment>
<evidence type="ECO:0000256" key="3">
    <source>
        <dbReference type="ARBA" id="ARBA00022630"/>
    </source>
</evidence>
<feature type="domain" description="FAD-binding PCMH-type" evidence="6">
    <location>
        <begin position="119"/>
        <end position="304"/>
    </location>
</feature>
<evidence type="ECO:0000313" key="7">
    <source>
        <dbReference type="EMBL" id="KAA1009806.1"/>
    </source>
</evidence>
<evidence type="ECO:0000256" key="5">
    <source>
        <dbReference type="ARBA" id="ARBA00023002"/>
    </source>
</evidence>
<name>A0A5B0H3S0_9BURK</name>
<dbReference type="InterPro" id="IPR016169">
    <property type="entry name" value="FAD-bd_PCMH_sub2"/>
</dbReference>
<dbReference type="GO" id="GO:0016491">
    <property type="term" value="F:oxidoreductase activity"/>
    <property type="evidence" value="ECO:0007669"/>
    <property type="project" value="UniProtKB-KW"/>
</dbReference>
<evidence type="ECO:0000256" key="1">
    <source>
        <dbReference type="ARBA" id="ARBA00001974"/>
    </source>
</evidence>